<organism evidence="2 3">
    <name type="scientific">Hypsizygus marmoreus</name>
    <name type="common">White beech mushroom</name>
    <name type="synonym">Agaricus marmoreus</name>
    <dbReference type="NCBI Taxonomy" id="39966"/>
    <lineage>
        <taxon>Eukaryota</taxon>
        <taxon>Fungi</taxon>
        <taxon>Dikarya</taxon>
        <taxon>Basidiomycota</taxon>
        <taxon>Agaricomycotina</taxon>
        <taxon>Agaricomycetes</taxon>
        <taxon>Agaricomycetidae</taxon>
        <taxon>Agaricales</taxon>
        <taxon>Tricholomatineae</taxon>
        <taxon>Lyophyllaceae</taxon>
        <taxon>Hypsizygus</taxon>
    </lineage>
</organism>
<dbReference type="Proteomes" id="UP000076154">
    <property type="component" value="Unassembled WGS sequence"/>
</dbReference>
<protein>
    <submittedName>
        <fullName evidence="2">Uncharacterized protein</fullName>
    </submittedName>
</protein>
<comment type="caution">
    <text evidence="2">The sequence shown here is derived from an EMBL/GenBank/DDBJ whole genome shotgun (WGS) entry which is preliminary data.</text>
</comment>
<evidence type="ECO:0000256" key="1">
    <source>
        <dbReference type="SAM" id="MobiDB-lite"/>
    </source>
</evidence>
<keyword evidence="3" id="KW-1185">Reference proteome</keyword>
<sequence>MRSAPCGRKLTRPSPPPPRSLQAYAFKRRRTSMTPLYAVVCPLYLYSNDKFLLSIQRFDGFRGSTTRWNTSAERRLTFKLVRPSRAQGSRHIML</sequence>
<evidence type="ECO:0000313" key="3">
    <source>
        <dbReference type="Proteomes" id="UP000076154"/>
    </source>
</evidence>
<dbReference type="EMBL" id="LUEZ02000046">
    <property type="protein sequence ID" value="RDB23865.1"/>
    <property type="molecule type" value="Genomic_DNA"/>
</dbReference>
<name>A0A369JU23_HYPMA</name>
<dbReference type="InParanoid" id="A0A369JU23"/>
<dbReference type="AlphaFoldDB" id="A0A369JU23"/>
<proteinExistence type="predicted"/>
<reference evidence="2" key="1">
    <citation type="submission" date="2018-04" db="EMBL/GenBank/DDBJ databases">
        <title>Whole genome sequencing of Hypsizygus marmoreus.</title>
        <authorList>
            <person name="Choi I.-G."/>
            <person name="Min B."/>
            <person name="Kim J.-G."/>
            <person name="Kim S."/>
            <person name="Oh Y.-L."/>
            <person name="Kong W.-S."/>
            <person name="Park H."/>
            <person name="Jeong J."/>
            <person name="Song E.-S."/>
        </authorList>
    </citation>
    <scope>NUCLEOTIDE SEQUENCE [LARGE SCALE GENOMIC DNA]</scope>
    <source>
        <strain evidence="2">51987-8</strain>
    </source>
</reference>
<evidence type="ECO:0000313" key="2">
    <source>
        <dbReference type="EMBL" id="RDB23865.1"/>
    </source>
</evidence>
<accession>A0A369JU23</accession>
<gene>
    <name evidence="2" type="ORF">Hypma_009137</name>
</gene>
<feature type="non-terminal residue" evidence="2">
    <location>
        <position position="94"/>
    </location>
</feature>
<feature type="region of interest" description="Disordered" evidence="1">
    <location>
        <begin position="1"/>
        <end position="21"/>
    </location>
</feature>